<evidence type="ECO:0000259" key="5">
    <source>
        <dbReference type="PROSITE" id="PS50048"/>
    </source>
</evidence>
<evidence type="ECO:0000313" key="6">
    <source>
        <dbReference type="EMBL" id="PWY72571.1"/>
    </source>
</evidence>
<evidence type="ECO:0000256" key="3">
    <source>
        <dbReference type="ARBA" id="ARBA00023163"/>
    </source>
</evidence>
<keyword evidence="7" id="KW-1185">Reference proteome</keyword>
<proteinExistence type="predicted"/>
<evidence type="ECO:0000256" key="1">
    <source>
        <dbReference type="ARBA" id="ARBA00023015"/>
    </source>
</evidence>
<dbReference type="Gene3D" id="4.10.240.10">
    <property type="entry name" value="Zn(2)-C6 fungal-type DNA-binding domain"/>
    <property type="match status" value="1"/>
</dbReference>
<keyword evidence="4" id="KW-0539">Nucleus</keyword>
<name>A0A317VHC4_ASPEC</name>
<evidence type="ECO:0000313" key="7">
    <source>
        <dbReference type="Proteomes" id="UP000246171"/>
    </source>
</evidence>
<sequence length="67" mass="7842">MSNERRRKDGPKRDKYTSQACLECQRRKVKCSGDPVCSSCRTRSIHCYYAGDGHKEAKGRKKRIYEE</sequence>
<dbReference type="AlphaFoldDB" id="A0A317VHC4"/>
<dbReference type="EMBL" id="MSFU01000013">
    <property type="protein sequence ID" value="PWY72571.1"/>
    <property type="molecule type" value="Genomic_DNA"/>
</dbReference>
<evidence type="ECO:0000256" key="4">
    <source>
        <dbReference type="ARBA" id="ARBA00023242"/>
    </source>
</evidence>
<keyword evidence="1" id="KW-0805">Transcription regulation</keyword>
<dbReference type="InterPro" id="IPR036864">
    <property type="entry name" value="Zn2-C6_fun-type_DNA-bd_sf"/>
</dbReference>
<dbReference type="SMART" id="SM00066">
    <property type="entry name" value="GAL4"/>
    <property type="match status" value="1"/>
</dbReference>
<protein>
    <recommendedName>
        <fullName evidence="5">Zn(2)-C6 fungal-type domain-containing protein</fullName>
    </recommendedName>
</protein>
<dbReference type="VEuPathDB" id="FungiDB:BO83DRAFT_378582"/>
<accession>A0A317VHC4</accession>
<dbReference type="RefSeq" id="XP_025387724.1">
    <property type="nucleotide sequence ID" value="XM_025531289.1"/>
</dbReference>
<dbReference type="GO" id="GO:0000981">
    <property type="term" value="F:DNA-binding transcription factor activity, RNA polymerase II-specific"/>
    <property type="evidence" value="ECO:0007669"/>
    <property type="project" value="InterPro"/>
</dbReference>
<dbReference type="SUPFAM" id="SSF57701">
    <property type="entry name" value="Zn2/Cys6 DNA-binding domain"/>
    <property type="match status" value="1"/>
</dbReference>
<evidence type="ECO:0000256" key="2">
    <source>
        <dbReference type="ARBA" id="ARBA00023125"/>
    </source>
</evidence>
<dbReference type="GO" id="GO:0008270">
    <property type="term" value="F:zinc ion binding"/>
    <property type="evidence" value="ECO:0007669"/>
    <property type="project" value="InterPro"/>
</dbReference>
<dbReference type="Pfam" id="PF00172">
    <property type="entry name" value="Zn_clus"/>
    <property type="match status" value="1"/>
</dbReference>
<dbReference type="GO" id="GO:0009893">
    <property type="term" value="P:positive regulation of metabolic process"/>
    <property type="evidence" value="ECO:0007669"/>
    <property type="project" value="UniProtKB-ARBA"/>
</dbReference>
<comment type="caution">
    <text evidence="6">The sequence shown here is derived from an EMBL/GenBank/DDBJ whole genome shotgun (WGS) entry which is preliminary data.</text>
</comment>
<feature type="domain" description="Zn(2)-C6 fungal-type" evidence="5">
    <location>
        <begin position="20"/>
        <end position="49"/>
    </location>
</feature>
<dbReference type="PROSITE" id="PS50048">
    <property type="entry name" value="ZN2_CY6_FUNGAL_2"/>
    <property type="match status" value="1"/>
</dbReference>
<organism evidence="6 7">
    <name type="scientific">Aspergillus eucalypticola (strain CBS 122712 / IBT 29274)</name>
    <dbReference type="NCBI Taxonomy" id="1448314"/>
    <lineage>
        <taxon>Eukaryota</taxon>
        <taxon>Fungi</taxon>
        <taxon>Dikarya</taxon>
        <taxon>Ascomycota</taxon>
        <taxon>Pezizomycotina</taxon>
        <taxon>Eurotiomycetes</taxon>
        <taxon>Eurotiomycetidae</taxon>
        <taxon>Eurotiales</taxon>
        <taxon>Aspergillaceae</taxon>
        <taxon>Aspergillus</taxon>
        <taxon>Aspergillus subgen. Circumdati</taxon>
    </lineage>
</organism>
<keyword evidence="3" id="KW-0804">Transcription</keyword>
<dbReference type="Proteomes" id="UP000246171">
    <property type="component" value="Unassembled WGS sequence"/>
</dbReference>
<dbReference type="GO" id="GO:0003677">
    <property type="term" value="F:DNA binding"/>
    <property type="evidence" value="ECO:0007669"/>
    <property type="project" value="UniProtKB-KW"/>
</dbReference>
<dbReference type="InterPro" id="IPR001138">
    <property type="entry name" value="Zn2Cys6_DnaBD"/>
</dbReference>
<dbReference type="GeneID" id="37053251"/>
<reference evidence="6" key="1">
    <citation type="submission" date="2016-12" db="EMBL/GenBank/DDBJ databases">
        <title>The genomes of Aspergillus section Nigri reveals drivers in fungal speciation.</title>
        <authorList>
            <consortium name="DOE Joint Genome Institute"/>
            <person name="Vesth T.C."/>
            <person name="Nybo J."/>
            <person name="Theobald S."/>
            <person name="Brandl J."/>
            <person name="Frisvad J.C."/>
            <person name="Nielsen K.F."/>
            <person name="Lyhne E.K."/>
            <person name="Kogle M.E."/>
            <person name="Kuo A."/>
            <person name="Riley R."/>
            <person name="Clum A."/>
            <person name="Nolan M."/>
            <person name="Lipzen A."/>
            <person name="Salamov A."/>
            <person name="Henrissat B."/>
            <person name="Wiebenga A."/>
            <person name="De vries R.P."/>
            <person name="Grigoriev I.V."/>
            <person name="Mortensen U.H."/>
            <person name="Andersen M.R."/>
            <person name="Baker S.E."/>
        </authorList>
    </citation>
    <scope>NUCLEOTIDE SEQUENCE</scope>
    <source>
        <strain evidence="6">CBS 122712</strain>
    </source>
</reference>
<dbReference type="OrthoDB" id="4356994at2759"/>
<keyword evidence="2" id="KW-0238">DNA-binding</keyword>
<gene>
    <name evidence="6" type="ORF">BO83DRAFT_378582</name>
</gene>